<dbReference type="KEGG" id="mgk:FSB76_23345"/>
<dbReference type="EMBL" id="CP042437">
    <property type="protein sequence ID" value="QEC78739.1"/>
    <property type="molecule type" value="Genomic_DNA"/>
</dbReference>
<gene>
    <name evidence="2" type="ORF">FSB76_23345</name>
</gene>
<dbReference type="OrthoDB" id="645487at2"/>
<dbReference type="AlphaFoldDB" id="A0A5B8W5A9"/>
<evidence type="ECO:0008006" key="4">
    <source>
        <dbReference type="Google" id="ProtNLM"/>
    </source>
</evidence>
<evidence type="ECO:0000313" key="3">
    <source>
        <dbReference type="Proteomes" id="UP000321362"/>
    </source>
</evidence>
<evidence type="ECO:0000313" key="2">
    <source>
        <dbReference type="EMBL" id="QEC78739.1"/>
    </source>
</evidence>
<keyword evidence="3" id="KW-1185">Reference proteome</keyword>
<reference evidence="2 3" key="1">
    <citation type="journal article" date="2013" name="J. Microbiol.">
        <title>Mucilaginibacter ginsenosidivorax sp. nov., with ginsenoside converting activity isolated from sediment.</title>
        <authorList>
            <person name="Kim J.K."/>
            <person name="Choi T.E."/>
            <person name="Liu Q.M."/>
            <person name="Park H.Y."/>
            <person name="Yi T.H."/>
            <person name="Yoon M.H."/>
            <person name="Kim S.C."/>
            <person name="Im W.T."/>
        </authorList>
    </citation>
    <scope>NUCLEOTIDE SEQUENCE [LARGE SCALE GENOMIC DNA]</scope>
    <source>
        <strain evidence="2 3">KHI28</strain>
    </source>
</reference>
<feature type="signal peptide" evidence="1">
    <location>
        <begin position="1"/>
        <end position="21"/>
    </location>
</feature>
<dbReference type="Proteomes" id="UP000321362">
    <property type="component" value="Chromosome"/>
</dbReference>
<proteinExistence type="predicted"/>
<evidence type="ECO:0000256" key="1">
    <source>
        <dbReference type="SAM" id="SignalP"/>
    </source>
</evidence>
<keyword evidence="1" id="KW-0732">Signal</keyword>
<name>A0A5B8W5A9_9SPHI</name>
<sequence length="240" mass="24851">MKSVKTTMVILLMASSLGLGLNSCKKDGVAATDVTVTEADAAELTTDAVTPTTGGFALQVNSSVTIHKTVALSCGVKKDSTLTKTSAAGATPSYSYNLSWNYMLTCAGIVPSQLTFNFTGSHTFDGARMSSNGNSTGSFVLTNLQPSASTYSLSTTFTHTGTETSKIARKYTFTSNLSITSSNILVDKTTLKIVSGSAAVKLTGSSSSGKSFSFAGTITFLGDNKATLLLNSGASYAIQW</sequence>
<organism evidence="2 3">
    <name type="scientific">Mucilaginibacter ginsenosidivorax</name>
    <dbReference type="NCBI Taxonomy" id="862126"/>
    <lineage>
        <taxon>Bacteria</taxon>
        <taxon>Pseudomonadati</taxon>
        <taxon>Bacteroidota</taxon>
        <taxon>Sphingobacteriia</taxon>
        <taxon>Sphingobacteriales</taxon>
        <taxon>Sphingobacteriaceae</taxon>
        <taxon>Mucilaginibacter</taxon>
    </lineage>
</organism>
<accession>A0A5B8W5A9</accession>
<feature type="chain" id="PRO_5022780050" description="Lipoprotein" evidence="1">
    <location>
        <begin position="22"/>
        <end position="240"/>
    </location>
</feature>
<dbReference type="RefSeq" id="WP_147057666.1">
    <property type="nucleotide sequence ID" value="NZ_CP042437.1"/>
</dbReference>
<protein>
    <recommendedName>
        <fullName evidence="4">Lipoprotein</fullName>
    </recommendedName>
</protein>